<evidence type="ECO:0000313" key="5">
    <source>
        <dbReference type="Proteomes" id="UP000591131"/>
    </source>
</evidence>
<evidence type="ECO:0000256" key="1">
    <source>
        <dbReference type="RuleBase" id="RU367103"/>
    </source>
</evidence>
<name>A0A7J6MCK0_PERCH</name>
<dbReference type="Proteomes" id="UP000591131">
    <property type="component" value="Unassembled WGS sequence"/>
</dbReference>
<dbReference type="GO" id="GO:0008270">
    <property type="term" value="F:zinc ion binding"/>
    <property type="evidence" value="ECO:0007669"/>
    <property type="project" value="UniProtKB-KW"/>
</dbReference>
<keyword evidence="1" id="KW-0808">Transferase</keyword>
<accession>A0A7J6MCK0</accession>
<organism evidence="4 5">
    <name type="scientific">Perkinsus chesapeaki</name>
    <name type="common">Clam parasite</name>
    <name type="synonym">Perkinsus andrewsi</name>
    <dbReference type="NCBI Taxonomy" id="330153"/>
    <lineage>
        <taxon>Eukaryota</taxon>
        <taxon>Sar</taxon>
        <taxon>Alveolata</taxon>
        <taxon>Perkinsozoa</taxon>
        <taxon>Perkinsea</taxon>
        <taxon>Perkinsida</taxon>
        <taxon>Perkinsidae</taxon>
        <taxon>Perkinsus</taxon>
    </lineage>
</organism>
<protein>
    <recommendedName>
        <fullName evidence="1">tRNA:m(4)X modification enzyme TRM13</fullName>
        <ecNumber evidence="1">2.1.1.225</ecNumber>
    </recommendedName>
</protein>
<comment type="similarity">
    <text evidence="1">Belongs to the methyltransferase TRM13 family.</text>
</comment>
<dbReference type="GO" id="GO:0106050">
    <property type="term" value="F:tRNA 2'-O-methyltransferase activity"/>
    <property type="evidence" value="ECO:0007669"/>
    <property type="project" value="UniProtKB-UniRule"/>
</dbReference>
<gene>
    <name evidence="4" type="ORF">FOL47_002633</name>
</gene>
<dbReference type="EMBL" id="JAAPAO010000174">
    <property type="protein sequence ID" value="KAF4669244.1"/>
    <property type="molecule type" value="Genomic_DNA"/>
</dbReference>
<dbReference type="GO" id="GO:0030488">
    <property type="term" value="P:tRNA methylation"/>
    <property type="evidence" value="ECO:0007669"/>
    <property type="project" value="InterPro"/>
</dbReference>
<comment type="catalytic activity">
    <reaction evidence="1">
        <text>cytidine(4) in tRNA(Gly)(GCC) + S-adenosyl-L-methionine = 2'-O-methylcytidine(4) in tRNA(Gly)(GCC) + S-adenosyl-L-homocysteine + H(+)</text>
        <dbReference type="Rhea" id="RHEA:43192"/>
        <dbReference type="Rhea" id="RHEA-COMP:10399"/>
        <dbReference type="Rhea" id="RHEA-COMP:10400"/>
        <dbReference type="ChEBI" id="CHEBI:15378"/>
        <dbReference type="ChEBI" id="CHEBI:57856"/>
        <dbReference type="ChEBI" id="CHEBI:59789"/>
        <dbReference type="ChEBI" id="CHEBI:74495"/>
        <dbReference type="ChEBI" id="CHEBI:82748"/>
        <dbReference type="EC" id="2.1.1.225"/>
    </reaction>
</comment>
<keyword evidence="1" id="KW-0819">tRNA processing</keyword>
<dbReference type="OrthoDB" id="258806at2759"/>
<dbReference type="Pfam" id="PF05206">
    <property type="entry name" value="TRM13"/>
    <property type="match status" value="1"/>
</dbReference>
<feature type="domain" description="Methyltransferase TRM13" evidence="3">
    <location>
        <begin position="93"/>
        <end position="366"/>
    </location>
</feature>
<evidence type="ECO:0000313" key="4">
    <source>
        <dbReference type="EMBL" id="KAF4669244.1"/>
    </source>
</evidence>
<keyword evidence="5" id="KW-1185">Reference proteome</keyword>
<dbReference type="EC" id="2.1.1.225" evidence="1"/>
<keyword evidence="1" id="KW-0863">Zinc-finger</keyword>
<dbReference type="InterPro" id="IPR039044">
    <property type="entry name" value="Trm13"/>
</dbReference>
<dbReference type="InterPro" id="IPR007871">
    <property type="entry name" value="Methyltransferase_TRM13"/>
</dbReference>
<keyword evidence="1" id="KW-0489">Methyltransferase</keyword>
<dbReference type="AlphaFoldDB" id="A0A7J6MCK0"/>
<reference evidence="4 5" key="1">
    <citation type="submission" date="2020-04" db="EMBL/GenBank/DDBJ databases">
        <title>Perkinsus chesapeaki whole genome sequence.</title>
        <authorList>
            <person name="Bogema D.R."/>
        </authorList>
    </citation>
    <scope>NUCLEOTIDE SEQUENCE [LARGE SCALE GENOMIC DNA]</scope>
    <source>
        <strain evidence="4">ATCC PRA-425</strain>
    </source>
</reference>
<feature type="compositionally biased region" description="Polar residues" evidence="2">
    <location>
        <begin position="1"/>
        <end position="15"/>
    </location>
</feature>
<feature type="region of interest" description="Disordered" evidence="2">
    <location>
        <begin position="1"/>
        <end position="21"/>
    </location>
</feature>
<keyword evidence="1" id="KW-0862">Zinc</keyword>
<dbReference type="PANTHER" id="PTHR12998">
    <property type="entry name" value="TRNA:M(4)X MODIFICATION ENZYME TRM13 HOMOLOG"/>
    <property type="match status" value="1"/>
</dbReference>
<sequence length="777" mass="85289">MDSPVSAASTNPTSQKRARTEGLGYTRPLYNSEALKPYLEVIGKCCSDEIVMKPEIACLASDDVRKAFDHITGAAGRQTWQNYGKLTVHLPQLESLVSMIIKRFQPGKDTLLFELGAGKGLLGRIVAEMTGCRHLALDCRDITSGYDGQEEGDECSDGYGDEDCEASGGARKTIRVRADVTATDLRSVLEDQCSKMKADGIDKPKVLFIAKHLCGNGSDAAVKSIASLLAPTAGGGLWTVRGAVLAPCCHPQAKLEAFAGLEEDLAKLDADEERSGKEWRAQVWEILMELLYMSKLGGALRPSDCSSWSAMSSAFTFSQLRRLGRKCRVLLESMRARELVSEGATGEVELVQYASQNVTPDNLAIVYDSNGKFDMQWDSEFPGAVVIRVLMDQSSKKTVTLPKRLSEYILGMKSLSLEWQGVVKSAYPICISDLECGSSSGCVQMESAALVIIHRKEDVVVWAPLMSLLIHDPLVKRVVSMLYPIHYLGRDTVESTLAQLGPDELPVRTCAAPHALELNKDICSDENCGHDGVVCNRLSPTKFVSVYSGVQFIDKVDPWPVDTEPTCCTFGWSVVPRAEWDPSLLRKTQTPKYTARMYELTRRFGVQVASGTRVHIICDKKKDKTDLEEAIVALGGSMTDSQEDANLLMVELPSQRHDAILRRTSEALKYGDEDWEKIQTAAFANSLAKTPLNTLADAHSPGTTLESAVEEACEDGTAVVARLNVNGIRGRTLKKQDKDLRKLTVAAVRNTCVDIRINHLVTDKELERMTIMTYSSI</sequence>
<keyword evidence="1" id="KW-0479">Metal-binding</keyword>
<comment type="catalytic activity">
    <reaction evidence="1">
        <text>adenosine(4) in tRNA(His) + S-adenosyl-L-methionine = 2'-O-methyladenosine(4) in tRNA(His) + S-adenosyl-L-homocysteine + H(+)</text>
        <dbReference type="Rhea" id="RHEA:43196"/>
        <dbReference type="Rhea" id="RHEA-COMP:10401"/>
        <dbReference type="Rhea" id="RHEA-COMP:10402"/>
        <dbReference type="ChEBI" id="CHEBI:15378"/>
        <dbReference type="ChEBI" id="CHEBI:57856"/>
        <dbReference type="ChEBI" id="CHEBI:59789"/>
        <dbReference type="ChEBI" id="CHEBI:74411"/>
        <dbReference type="ChEBI" id="CHEBI:74477"/>
        <dbReference type="EC" id="2.1.1.225"/>
    </reaction>
</comment>
<comment type="caution">
    <text evidence="4">The sequence shown here is derived from an EMBL/GenBank/DDBJ whole genome shotgun (WGS) entry which is preliminary data.</text>
</comment>
<keyword evidence="1" id="KW-0949">S-adenosyl-L-methionine</keyword>
<proteinExistence type="inferred from homology"/>
<evidence type="ECO:0000256" key="2">
    <source>
        <dbReference type="SAM" id="MobiDB-lite"/>
    </source>
</evidence>
<comment type="function">
    <text evidence="1">tRNA methylase which 2'-O-methylates cytidine(4) in tRNA(Pro) and tRNA(Gly)(GCC), and adenosine(4) in tRNA(His).</text>
</comment>
<dbReference type="PANTHER" id="PTHR12998:SF0">
    <property type="entry name" value="TRNA:M(4)X MODIFICATION ENZYME TRM13 HOMOLOG"/>
    <property type="match status" value="1"/>
</dbReference>
<comment type="catalytic activity">
    <reaction evidence="1">
        <text>cytidine(4) in tRNA(Pro) + S-adenosyl-L-methionine = 2'-O-methylcytidine(4) in tRNA(Pro) + S-adenosyl-L-homocysteine + H(+)</text>
        <dbReference type="Rhea" id="RHEA:32767"/>
        <dbReference type="Rhea" id="RHEA-COMP:10397"/>
        <dbReference type="Rhea" id="RHEA-COMP:10398"/>
        <dbReference type="ChEBI" id="CHEBI:15378"/>
        <dbReference type="ChEBI" id="CHEBI:57856"/>
        <dbReference type="ChEBI" id="CHEBI:59789"/>
        <dbReference type="ChEBI" id="CHEBI:74495"/>
        <dbReference type="ChEBI" id="CHEBI:82748"/>
        <dbReference type="EC" id="2.1.1.225"/>
    </reaction>
</comment>
<evidence type="ECO:0000259" key="3">
    <source>
        <dbReference type="Pfam" id="PF05206"/>
    </source>
</evidence>